<name>A0A844H6R2_9RHOB</name>
<feature type="region of interest" description="Disordered" evidence="1">
    <location>
        <begin position="1"/>
        <end position="21"/>
    </location>
</feature>
<gene>
    <name evidence="3" type="ORF">GL279_11945</name>
</gene>
<dbReference type="OrthoDB" id="5937621at2"/>
<evidence type="ECO:0000259" key="2">
    <source>
        <dbReference type="Pfam" id="PF10091"/>
    </source>
</evidence>
<protein>
    <submittedName>
        <fullName evidence="3">Beta-glucosidase</fullName>
    </submittedName>
</protein>
<dbReference type="AlphaFoldDB" id="A0A844H6R2"/>
<dbReference type="EMBL" id="WMIF01000015">
    <property type="protein sequence ID" value="MTH35314.1"/>
    <property type="molecule type" value="Genomic_DNA"/>
</dbReference>
<comment type="caution">
    <text evidence="3">The sequence shown here is derived from an EMBL/GenBank/DDBJ whole genome shotgun (WGS) entry which is preliminary data.</text>
</comment>
<dbReference type="Gene3D" id="1.50.10.140">
    <property type="match status" value="1"/>
</dbReference>
<dbReference type="Proteomes" id="UP000442533">
    <property type="component" value="Unassembled WGS sequence"/>
</dbReference>
<dbReference type="InterPro" id="IPR019282">
    <property type="entry name" value="Glycoamylase-like_cons_dom"/>
</dbReference>
<evidence type="ECO:0000313" key="3">
    <source>
        <dbReference type="EMBL" id="MTH35314.1"/>
    </source>
</evidence>
<sequence length="429" mass="46826">MSPHLQGLTPPDSAPPNPNLPEAALLDAVQRQTLRYFWDFGHPVSGMARERSGGAASYDTARTVTTGGTGFGIMAMIAGTERGWIARPDLIARLTRICDFLGSAPRYRGAFAHWMDGATAETIAFSANDTGGDIVETAFLMMGLLTARQYVVAETPALAASIDRLWQGVDWAGYCPRPDQLMWHWRPGPEPWKQALQLRGWHEALIAFVLGAGAPRHPLPPDAYRIGWKNSPTFPNGRSYYGITLPLGPDLGGPLFFSHYSFLGLDPRGLTDASADYWMQNRAQTLINHAHCQANPHGFRGYGPAWGLSACDCEAGYDAFSPANDRGTIAITAALSAMPYAPDLALAALRHYAADTRLWGPLGFYDAFNPDTGWVAQSHLAIDQGPIVVMIENYRSGLLWRLFMSAPEVRAGLDRLGFHRPQDPPPPLA</sequence>
<accession>A0A844H6R2</accession>
<dbReference type="Pfam" id="PF10091">
    <property type="entry name" value="Glycoamylase"/>
    <property type="match status" value="1"/>
</dbReference>
<evidence type="ECO:0000313" key="4">
    <source>
        <dbReference type="Proteomes" id="UP000442533"/>
    </source>
</evidence>
<dbReference type="InterPro" id="IPR016883">
    <property type="entry name" value="UCP028431"/>
</dbReference>
<feature type="domain" description="Glycoamylase-like" evidence="2">
    <location>
        <begin position="197"/>
        <end position="406"/>
    </location>
</feature>
<evidence type="ECO:0000256" key="1">
    <source>
        <dbReference type="SAM" id="MobiDB-lite"/>
    </source>
</evidence>
<keyword evidence="4" id="KW-1185">Reference proteome</keyword>
<organism evidence="3 4">
    <name type="scientific">Paracoccus limosus</name>
    <dbReference type="NCBI Taxonomy" id="913252"/>
    <lineage>
        <taxon>Bacteria</taxon>
        <taxon>Pseudomonadati</taxon>
        <taxon>Pseudomonadota</taxon>
        <taxon>Alphaproteobacteria</taxon>
        <taxon>Rhodobacterales</taxon>
        <taxon>Paracoccaceae</taxon>
        <taxon>Paracoccus</taxon>
    </lineage>
</organism>
<proteinExistence type="predicted"/>
<reference evidence="3 4" key="1">
    <citation type="submission" date="2019-11" db="EMBL/GenBank/DDBJ databases">
        <authorList>
            <person name="Dong K."/>
        </authorList>
    </citation>
    <scope>NUCLEOTIDE SEQUENCE [LARGE SCALE GENOMIC DNA]</scope>
    <source>
        <strain evidence="3 4">JCM 17370</strain>
    </source>
</reference>
<dbReference type="PIRSF" id="PIRSF028431">
    <property type="entry name" value="UCP028431"/>
    <property type="match status" value="1"/>
</dbReference>
<dbReference type="RefSeq" id="WP_155064865.1">
    <property type="nucleotide sequence ID" value="NZ_WMIF01000015.1"/>
</dbReference>